<feature type="domain" description="AMP-dependent synthetase/ligase" evidence="10">
    <location>
        <begin position="95"/>
        <end position="296"/>
    </location>
</feature>
<evidence type="ECO:0000259" key="10">
    <source>
        <dbReference type="Pfam" id="PF00501"/>
    </source>
</evidence>
<comment type="pathway">
    <text evidence="4 9">Aromatic compound metabolism; phenylacetate degradation.</text>
</comment>
<dbReference type="EMBL" id="ACCJ01000420">
    <property type="protein sequence ID" value="EEG52854.1"/>
    <property type="molecule type" value="Genomic_DNA"/>
</dbReference>
<dbReference type="Proteomes" id="UP000004756">
    <property type="component" value="Unassembled WGS sequence"/>
</dbReference>
<evidence type="ECO:0000256" key="3">
    <source>
        <dbReference type="ARBA" id="ARBA00022741"/>
    </source>
</evidence>
<dbReference type="AlphaFoldDB" id="C0D726"/>
<dbReference type="InterPro" id="IPR045851">
    <property type="entry name" value="AMP-bd_C_sf"/>
</dbReference>
<dbReference type="InterPro" id="IPR042099">
    <property type="entry name" value="ANL_N_sf"/>
</dbReference>
<comment type="similarity">
    <text evidence="5 9">Belongs to the phenylacetyl-CoA ligase family.</text>
</comment>
<evidence type="ECO:0000256" key="9">
    <source>
        <dbReference type="PIRNR" id="PIRNR006444"/>
    </source>
</evidence>
<sequence length="448" mass="50138">MGVSEFRRSVMIWAKEETMSRNEIEAVQLERLKDTVKRVYEHVPAYRAKMDAAGVKPEDVKSLGDVKNLPFTTKQDMRDNYPYGLFAVPRKELRRIHASSGTTGKPTVVGYTNADLEVWKECVARLAVAGGATEDDVAQICFGYGMFTGALGLHNGLEKVGAAIVPSSTGNTQKQLMYMKDFESTLLVATPSYAMRIAEVAKEIGLDPKKDLKIHTLLLGSELMTEAMRTELYKVWGYDVNLTQNYGMSELMGPGVSGECLELNGMHINEDHFLAEVIDPKTGQVLAPGEKGELVITCLTKEALPLIRYRTRDITRLMYEPCPCGRTTARMENLSGRTDDMLKIRGVNVFPSQIEEVLINTEGIGPNYEIVLDRRNHSDILTIKVEVEAEAMMDSYAALERLDDSLREKMRMMLGLDAKIQLVSPNTLQRFEGKAKRVTDLRNDPEKL</sequence>
<comment type="caution">
    <text evidence="12">The sequence shown here is derived from an EMBL/GenBank/DDBJ whole genome shotgun (WGS) entry which is preliminary data.</text>
</comment>
<dbReference type="Pfam" id="PF14535">
    <property type="entry name" value="AMP-binding_C_2"/>
    <property type="match status" value="1"/>
</dbReference>
<dbReference type="EC" id="6.2.1.30" evidence="6 9"/>
<accession>C0D726</accession>
<comment type="subunit">
    <text evidence="1">Monomer.</text>
</comment>
<dbReference type="SUPFAM" id="SSF56801">
    <property type="entry name" value="Acetyl-CoA synthetase-like"/>
    <property type="match status" value="1"/>
</dbReference>
<dbReference type="Gene3D" id="3.40.50.12780">
    <property type="entry name" value="N-terminal domain of ligase-like"/>
    <property type="match status" value="1"/>
</dbReference>
<keyword evidence="13" id="KW-1185">Reference proteome</keyword>
<evidence type="ECO:0000256" key="6">
    <source>
        <dbReference type="ARBA" id="ARBA00066629"/>
    </source>
</evidence>
<dbReference type="UniPathway" id="UPA00930"/>
<dbReference type="PANTHER" id="PTHR43845:SF1">
    <property type="entry name" value="BLR5969 PROTEIN"/>
    <property type="match status" value="1"/>
</dbReference>
<dbReference type="PANTHER" id="PTHR43845">
    <property type="entry name" value="BLR5969 PROTEIN"/>
    <property type="match status" value="1"/>
</dbReference>
<dbReference type="GO" id="GO:0010124">
    <property type="term" value="P:phenylacetate catabolic process"/>
    <property type="evidence" value="ECO:0007669"/>
    <property type="project" value="UniProtKB-UniRule"/>
</dbReference>
<dbReference type="GO" id="GO:0047475">
    <property type="term" value="F:phenylacetate-CoA ligase activity"/>
    <property type="evidence" value="ECO:0007669"/>
    <property type="project" value="UniProtKB-EC"/>
</dbReference>
<dbReference type="Pfam" id="PF00501">
    <property type="entry name" value="AMP-binding"/>
    <property type="match status" value="1"/>
</dbReference>
<evidence type="ECO:0000313" key="12">
    <source>
        <dbReference type="EMBL" id="EEG52854.1"/>
    </source>
</evidence>
<dbReference type="FunFam" id="3.40.50.12780:FF:000016">
    <property type="entry name" value="Phenylacetate-coenzyme A ligase"/>
    <property type="match status" value="1"/>
</dbReference>
<dbReference type="CDD" id="cd05913">
    <property type="entry name" value="PaaK"/>
    <property type="match status" value="1"/>
</dbReference>
<evidence type="ECO:0000256" key="5">
    <source>
        <dbReference type="ARBA" id="ARBA00061566"/>
    </source>
</evidence>
<keyword evidence="2 9" id="KW-0436">Ligase</keyword>
<proteinExistence type="inferred from homology"/>
<evidence type="ECO:0000256" key="2">
    <source>
        <dbReference type="ARBA" id="ARBA00022598"/>
    </source>
</evidence>
<evidence type="ECO:0000256" key="1">
    <source>
        <dbReference type="ARBA" id="ARBA00011245"/>
    </source>
</evidence>
<feature type="domain" description="AMP-dependent ligase C-terminal" evidence="11">
    <location>
        <begin position="346"/>
        <end position="442"/>
    </location>
</feature>
<comment type="catalytic activity">
    <reaction evidence="9">
        <text>2-phenylacetate + ATP + CoA = phenylacetyl-CoA + AMP + diphosphate</text>
        <dbReference type="Rhea" id="RHEA:20956"/>
        <dbReference type="ChEBI" id="CHEBI:18401"/>
        <dbReference type="ChEBI" id="CHEBI:30616"/>
        <dbReference type="ChEBI" id="CHEBI:33019"/>
        <dbReference type="ChEBI" id="CHEBI:57287"/>
        <dbReference type="ChEBI" id="CHEBI:57390"/>
        <dbReference type="ChEBI" id="CHEBI:456215"/>
        <dbReference type="EC" id="6.2.1.30"/>
    </reaction>
</comment>
<evidence type="ECO:0000256" key="8">
    <source>
        <dbReference type="ARBA" id="ARBA00075111"/>
    </source>
</evidence>
<reference evidence="12 13" key="1">
    <citation type="submission" date="2009-02" db="EMBL/GenBank/DDBJ databases">
        <title>Draft genome sequence of Clostridium asparagiforme (DSM 15981).</title>
        <authorList>
            <person name="Sudarsanam P."/>
            <person name="Ley R."/>
            <person name="Guruge J."/>
            <person name="Turnbaugh P.J."/>
            <person name="Mahowald M."/>
            <person name="Liep D."/>
            <person name="Gordon J."/>
        </authorList>
    </citation>
    <scope>NUCLEOTIDE SEQUENCE [LARGE SCALE GENOMIC DNA]</scope>
    <source>
        <strain evidence="12 13">DSM 15981</strain>
    </source>
</reference>
<keyword evidence="3 9" id="KW-0547">Nucleotide-binding</keyword>
<dbReference type="GO" id="GO:0000166">
    <property type="term" value="F:nucleotide binding"/>
    <property type="evidence" value="ECO:0007669"/>
    <property type="project" value="UniProtKB-KW"/>
</dbReference>
<dbReference type="HOGENOM" id="CLU_035301_1_1_9"/>
<comment type="function">
    <text evidence="9">Catalyzes the activation of phenylacetic acid (PA) to phenylacetyl-CoA (PA-CoA).</text>
</comment>
<dbReference type="PIRSF" id="PIRSF006444">
    <property type="entry name" value="PaaK"/>
    <property type="match status" value="1"/>
</dbReference>
<dbReference type="InterPro" id="IPR028154">
    <property type="entry name" value="AMP-dep_Lig_C"/>
</dbReference>
<dbReference type="InterPro" id="IPR011880">
    <property type="entry name" value="PA_CoA_ligase"/>
</dbReference>
<evidence type="ECO:0000313" key="13">
    <source>
        <dbReference type="Proteomes" id="UP000004756"/>
    </source>
</evidence>
<dbReference type="Gene3D" id="3.30.300.30">
    <property type="match status" value="1"/>
</dbReference>
<name>C0D726_9FIRM</name>
<dbReference type="InterPro" id="IPR000873">
    <property type="entry name" value="AMP-dep_synth/lig_dom"/>
</dbReference>
<evidence type="ECO:0000256" key="4">
    <source>
        <dbReference type="ARBA" id="ARBA00060591"/>
    </source>
</evidence>
<evidence type="ECO:0000259" key="11">
    <source>
        <dbReference type="Pfam" id="PF14535"/>
    </source>
</evidence>
<gene>
    <name evidence="12" type="ORF">CLOSTASPAR_05073</name>
</gene>
<protein>
    <recommendedName>
        <fullName evidence="7 9">Phenylacetate-coenzyme A ligase</fullName>
        <ecNumber evidence="6 9">6.2.1.30</ecNumber>
    </recommendedName>
    <alternativeName>
        <fullName evidence="8 9">Phenylacetyl-CoA ligase</fullName>
    </alternativeName>
</protein>
<organism evidence="12 13">
    <name type="scientific">[Clostridium] asparagiforme DSM 15981</name>
    <dbReference type="NCBI Taxonomy" id="518636"/>
    <lineage>
        <taxon>Bacteria</taxon>
        <taxon>Bacillati</taxon>
        <taxon>Bacillota</taxon>
        <taxon>Clostridia</taxon>
        <taxon>Lachnospirales</taxon>
        <taxon>Lachnospiraceae</taxon>
        <taxon>Enterocloster</taxon>
    </lineage>
</organism>
<evidence type="ECO:0000256" key="7">
    <source>
        <dbReference type="ARBA" id="ARBA00068695"/>
    </source>
</evidence>